<feature type="domain" description="N-acetyltransferase" evidence="3">
    <location>
        <begin position="2"/>
        <end position="164"/>
    </location>
</feature>
<dbReference type="OrthoDB" id="9798006at2"/>
<keyword evidence="5" id="KW-1185">Reference proteome</keyword>
<dbReference type="Pfam" id="PF13420">
    <property type="entry name" value="Acetyltransf_4"/>
    <property type="match status" value="1"/>
</dbReference>
<dbReference type="Gene3D" id="3.40.630.30">
    <property type="match status" value="1"/>
</dbReference>
<dbReference type="RefSeq" id="WP_056953008.1">
    <property type="nucleotide sequence ID" value="NZ_AZDY01000038.1"/>
</dbReference>
<dbReference type="PROSITE" id="PS51186">
    <property type="entry name" value="GNAT"/>
    <property type="match status" value="1"/>
</dbReference>
<gene>
    <name evidence="4" type="ORF">FC78_GL002233</name>
</gene>
<evidence type="ECO:0000259" key="3">
    <source>
        <dbReference type="PROSITE" id="PS51186"/>
    </source>
</evidence>
<evidence type="ECO:0000256" key="1">
    <source>
        <dbReference type="ARBA" id="ARBA00022679"/>
    </source>
</evidence>
<dbReference type="Proteomes" id="UP000051515">
    <property type="component" value="Unassembled WGS sequence"/>
</dbReference>
<dbReference type="PANTHER" id="PTHR43072">
    <property type="entry name" value="N-ACETYLTRANSFERASE"/>
    <property type="match status" value="1"/>
</dbReference>
<dbReference type="EMBL" id="AZDY01000038">
    <property type="protein sequence ID" value="KRK82229.1"/>
    <property type="molecule type" value="Genomic_DNA"/>
</dbReference>
<accession>A0A0R1KFE5</accession>
<name>A0A0R1KFE5_9LACO</name>
<dbReference type="SUPFAM" id="SSF55729">
    <property type="entry name" value="Acyl-CoA N-acyltransferases (Nat)"/>
    <property type="match status" value="1"/>
</dbReference>
<dbReference type="InterPro" id="IPR000182">
    <property type="entry name" value="GNAT_dom"/>
</dbReference>
<keyword evidence="2" id="KW-0012">Acyltransferase</keyword>
<dbReference type="CDD" id="cd04301">
    <property type="entry name" value="NAT_SF"/>
    <property type="match status" value="1"/>
</dbReference>
<evidence type="ECO:0000256" key="2">
    <source>
        <dbReference type="ARBA" id="ARBA00023315"/>
    </source>
</evidence>
<dbReference type="PANTHER" id="PTHR43072:SF23">
    <property type="entry name" value="UPF0039 PROTEIN C11D3.02C"/>
    <property type="match status" value="1"/>
</dbReference>
<organism evidence="4 5">
    <name type="scientific">Companilactobacillus bobalius DSM 19674</name>
    <dbReference type="NCBI Taxonomy" id="1423788"/>
    <lineage>
        <taxon>Bacteria</taxon>
        <taxon>Bacillati</taxon>
        <taxon>Bacillota</taxon>
        <taxon>Bacilli</taxon>
        <taxon>Lactobacillales</taxon>
        <taxon>Lactobacillaceae</taxon>
        <taxon>Companilactobacillus</taxon>
        <taxon>Companilactobacillus bobalius</taxon>
    </lineage>
</organism>
<protein>
    <recommendedName>
        <fullName evidence="3">N-acetyltransferase domain-containing protein</fullName>
    </recommendedName>
</protein>
<dbReference type="PATRIC" id="fig|1423788.3.peg.2303"/>
<dbReference type="STRING" id="1423788.FC78_GL002233"/>
<comment type="caution">
    <text evidence="4">The sequence shown here is derived from an EMBL/GenBank/DDBJ whole genome shotgun (WGS) entry which is preliminary data.</text>
</comment>
<reference evidence="4 5" key="1">
    <citation type="journal article" date="2015" name="Genome Announc.">
        <title>Expanding the biotechnology potential of lactobacilli through comparative genomics of 213 strains and associated genera.</title>
        <authorList>
            <person name="Sun Z."/>
            <person name="Harris H.M."/>
            <person name="McCann A."/>
            <person name="Guo C."/>
            <person name="Argimon S."/>
            <person name="Zhang W."/>
            <person name="Yang X."/>
            <person name="Jeffery I.B."/>
            <person name="Cooney J.C."/>
            <person name="Kagawa T.F."/>
            <person name="Liu W."/>
            <person name="Song Y."/>
            <person name="Salvetti E."/>
            <person name="Wrobel A."/>
            <person name="Rasinkangas P."/>
            <person name="Parkhill J."/>
            <person name="Rea M.C."/>
            <person name="O'Sullivan O."/>
            <person name="Ritari J."/>
            <person name="Douillard F.P."/>
            <person name="Paul Ross R."/>
            <person name="Yang R."/>
            <person name="Briner A.E."/>
            <person name="Felis G.E."/>
            <person name="de Vos W.M."/>
            <person name="Barrangou R."/>
            <person name="Klaenhammer T.R."/>
            <person name="Caufield P.W."/>
            <person name="Cui Y."/>
            <person name="Zhang H."/>
            <person name="O'Toole P.W."/>
        </authorList>
    </citation>
    <scope>NUCLEOTIDE SEQUENCE [LARGE SCALE GENOMIC DNA]</scope>
    <source>
        <strain evidence="4 5">DSM 19674</strain>
    </source>
</reference>
<proteinExistence type="predicted"/>
<evidence type="ECO:0000313" key="5">
    <source>
        <dbReference type="Proteomes" id="UP000051515"/>
    </source>
</evidence>
<dbReference type="GO" id="GO:0016747">
    <property type="term" value="F:acyltransferase activity, transferring groups other than amino-acyl groups"/>
    <property type="evidence" value="ECO:0007669"/>
    <property type="project" value="InterPro"/>
</dbReference>
<sequence>MTRIRRVTEDDAQALLNIYAPYITDTTITFEDVIPSVGNFKQRIRDISQNFPYLVAEDDDNKVLGYAYAHLYGPRAAYAWTVETSIYIDKNFKGHGLGTALYQKLEDILKRQGVVNLMACITEENANSIKFHEKRGYKEVGTFHKVGFKFNRWLDVTWLQKDLNDRPQEMSPIIPWKELD</sequence>
<dbReference type="InterPro" id="IPR016181">
    <property type="entry name" value="Acyl_CoA_acyltransferase"/>
</dbReference>
<evidence type="ECO:0000313" key="4">
    <source>
        <dbReference type="EMBL" id="KRK82229.1"/>
    </source>
</evidence>
<keyword evidence="1" id="KW-0808">Transferase</keyword>
<dbReference type="AlphaFoldDB" id="A0A0R1KFE5"/>